<dbReference type="InterPro" id="IPR038010">
    <property type="entry name" value="YhfW_C"/>
</dbReference>
<dbReference type="PROSITE" id="PS51296">
    <property type="entry name" value="RIESKE"/>
    <property type="match status" value="1"/>
</dbReference>
<dbReference type="GO" id="GO:0016705">
    <property type="term" value="F:oxidoreductase activity, acting on paired donors, with incorporation or reduction of molecular oxygen"/>
    <property type="evidence" value="ECO:0007669"/>
    <property type="project" value="UniProtKB-ARBA"/>
</dbReference>
<keyword evidence="5" id="KW-1015">Disulfide bond</keyword>
<dbReference type="GO" id="GO:0016020">
    <property type="term" value="C:membrane"/>
    <property type="evidence" value="ECO:0007669"/>
    <property type="project" value="InterPro"/>
</dbReference>
<keyword evidence="2" id="KW-0479">Metal-binding</keyword>
<dbReference type="Proteomes" id="UP000551878">
    <property type="component" value="Unassembled WGS sequence"/>
</dbReference>
<evidence type="ECO:0000256" key="4">
    <source>
        <dbReference type="ARBA" id="ARBA00023014"/>
    </source>
</evidence>
<dbReference type="PRINTS" id="PR00162">
    <property type="entry name" value="RIESKE"/>
</dbReference>
<evidence type="ECO:0000313" key="7">
    <source>
        <dbReference type="EMBL" id="MBB5174157.1"/>
    </source>
</evidence>
<dbReference type="AlphaFoldDB" id="A0A840QS99"/>
<dbReference type="Pfam" id="PF01266">
    <property type="entry name" value="DAO"/>
    <property type="match status" value="1"/>
</dbReference>
<evidence type="ECO:0000256" key="3">
    <source>
        <dbReference type="ARBA" id="ARBA00023004"/>
    </source>
</evidence>
<gene>
    <name evidence="7" type="ORF">HNQ41_002351</name>
</gene>
<reference evidence="7 8" key="1">
    <citation type="submission" date="2020-08" db="EMBL/GenBank/DDBJ databases">
        <title>Genomic Encyclopedia of Type Strains, Phase IV (KMG-IV): sequencing the most valuable type-strain genomes for metagenomic binning, comparative biology and taxonomic classification.</title>
        <authorList>
            <person name="Goeker M."/>
        </authorList>
    </citation>
    <scope>NUCLEOTIDE SEQUENCE [LARGE SCALE GENOMIC DNA]</scope>
    <source>
        <strain evidence="7 8">DSM 24696</strain>
    </source>
</reference>
<evidence type="ECO:0000256" key="5">
    <source>
        <dbReference type="ARBA" id="ARBA00023157"/>
    </source>
</evidence>
<dbReference type="EMBL" id="JACHHB010000010">
    <property type="protein sequence ID" value="MBB5174157.1"/>
    <property type="molecule type" value="Genomic_DNA"/>
</dbReference>
<accession>A0A840QS99</accession>
<protein>
    <submittedName>
        <fullName evidence="7">Glycine/D-amino acid oxidase-like deaminating enzyme/nitrite reductase/ring-hydroxylating ferredoxin subunit</fullName>
    </submittedName>
</protein>
<dbReference type="Gene3D" id="2.102.10.10">
    <property type="entry name" value="Rieske [2Fe-2S] iron-sulphur domain"/>
    <property type="match status" value="1"/>
</dbReference>
<name>A0A840QS99_9BACI</name>
<evidence type="ECO:0000259" key="6">
    <source>
        <dbReference type="PROSITE" id="PS51296"/>
    </source>
</evidence>
<dbReference type="GO" id="GO:0005737">
    <property type="term" value="C:cytoplasm"/>
    <property type="evidence" value="ECO:0007669"/>
    <property type="project" value="TreeGrafter"/>
</dbReference>
<dbReference type="Pfam" id="PF00355">
    <property type="entry name" value="Rieske"/>
    <property type="match status" value="1"/>
</dbReference>
<dbReference type="InterPro" id="IPR017941">
    <property type="entry name" value="Rieske_2Fe-2S"/>
</dbReference>
<dbReference type="InterPro" id="IPR036922">
    <property type="entry name" value="Rieske_2Fe-2S_sf"/>
</dbReference>
<feature type="domain" description="Rieske" evidence="6">
    <location>
        <begin position="427"/>
        <end position="517"/>
    </location>
</feature>
<sequence>MNHSDQHHQNIPPESKPYWREDIDIPTFSAMTEDQETEVAIIGGGITGITTAYLLMKEGVRVTLIEAGQLFNGTTGHTTAKVTAQHSLIYNELLSHLGHEQAKKYYEASSNALNFIQQTVEQQNIDCDFIKQDAYVYATTQQKAKQIEKEGQAYEVLGINGGLTSSLPIWLPIESAVVMHNQAQFHPLKYVKSLTEAFVDGGGKIYEQTTAVDLKKGTKPIITMRNGAKLTCDHVVSCSHFPFHDGIGFYFSRMYQERSYIVAVKPKHEYAGGMYINAESPSRSLRSTPTSNGPLILVGGENHKTGQGINTMRHYEALASFAKETLNADDIVYRWSAQDLTTMDNIPYIGPLTSGDNNIFVATGFRKWGMTNSTVAAQLLCDQVLNRENPYRDVFVPSRFHADPSVRKWISTNADVAGHFVAGKVGMKDRHPEDLRLGEGAHVNVHGKKAAGYRDEDGKLHLLDATCTHMGCEVEWNEAERSWDCPCHGSRFNIDGEVLNEPADKPLAKIEDEHREA</sequence>
<dbReference type="InterPro" id="IPR006076">
    <property type="entry name" value="FAD-dep_OxRdtase"/>
</dbReference>
<dbReference type="GO" id="GO:0004497">
    <property type="term" value="F:monooxygenase activity"/>
    <property type="evidence" value="ECO:0007669"/>
    <property type="project" value="UniProtKB-ARBA"/>
</dbReference>
<dbReference type="PANTHER" id="PTHR13847:SF274">
    <property type="entry name" value="RIESKE 2FE-2S IRON-SULFUR PROTEIN YHFW-RELATED"/>
    <property type="match status" value="1"/>
</dbReference>
<dbReference type="InterPro" id="IPR005805">
    <property type="entry name" value="Rieske_Fe-S_prot_C"/>
</dbReference>
<keyword evidence="1" id="KW-0001">2Fe-2S</keyword>
<evidence type="ECO:0000256" key="2">
    <source>
        <dbReference type="ARBA" id="ARBA00022723"/>
    </source>
</evidence>
<dbReference type="SUPFAM" id="SSF50022">
    <property type="entry name" value="ISP domain"/>
    <property type="match status" value="1"/>
</dbReference>
<dbReference type="Gene3D" id="3.50.50.60">
    <property type="entry name" value="FAD/NAD(P)-binding domain"/>
    <property type="match status" value="1"/>
</dbReference>
<dbReference type="GO" id="GO:0046872">
    <property type="term" value="F:metal ion binding"/>
    <property type="evidence" value="ECO:0007669"/>
    <property type="project" value="UniProtKB-KW"/>
</dbReference>
<organism evidence="7 8">
    <name type="scientific">Texcoconibacillus texcoconensis</name>
    <dbReference type="NCBI Taxonomy" id="1095777"/>
    <lineage>
        <taxon>Bacteria</taxon>
        <taxon>Bacillati</taxon>
        <taxon>Bacillota</taxon>
        <taxon>Bacilli</taxon>
        <taxon>Bacillales</taxon>
        <taxon>Bacillaceae</taxon>
        <taxon>Texcoconibacillus</taxon>
    </lineage>
</organism>
<dbReference type="InterPro" id="IPR036188">
    <property type="entry name" value="FAD/NAD-bd_sf"/>
</dbReference>
<dbReference type="CDD" id="cd03477">
    <property type="entry name" value="Rieske_YhfW_C"/>
    <property type="match status" value="1"/>
</dbReference>
<keyword evidence="4" id="KW-0411">Iron-sulfur</keyword>
<dbReference type="PANTHER" id="PTHR13847">
    <property type="entry name" value="SARCOSINE DEHYDROGENASE-RELATED"/>
    <property type="match status" value="1"/>
</dbReference>
<proteinExistence type="predicted"/>
<evidence type="ECO:0000313" key="8">
    <source>
        <dbReference type="Proteomes" id="UP000551878"/>
    </source>
</evidence>
<dbReference type="FunFam" id="2.102.10.10:FF:000014">
    <property type="entry name" value="Oxidoreductase, FAD dependent"/>
    <property type="match status" value="1"/>
</dbReference>
<comment type="caution">
    <text evidence="7">The sequence shown here is derived from an EMBL/GenBank/DDBJ whole genome shotgun (WGS) entry which is preliminary data.</text>
</comment>
<dbReference type="SUPFAM" id="SSF51971">
    <property type="entry name" value="Nucleotide-binding domain"/>
    <property type="match status" value="1"/>
</dbReference>
<keyword evidence="3" id="KW-0408">Iron</keyword>
<dbReference type="Gene3D" id="3.30.9.10">
    <property type="entry name" value="D-Amino Acid Oxidase, subunit A, domain 2"/>
    <property type="match status" value="1"/>
</dbReference>
<keyword evidence="8" id="KW-1185">Reference proteome</keyword>
<dbReference type="GO" id="GO:0051537">
    <property type="term" value="F:2 iron, 2 sulfur cluster binding"/>
    <property type="evidence" value="ECO:0007669"/>
    <property type="project" value="UniProtKB-KW"/>
</dbReference>
<dbReference type="RefSeq" id="WP_246421648.1">
    <property type="nucleotide sequence ID" value="NZ_JACHHB010000010.1"/>
</dbReference>
<evidence type="ECO:0000256" key="1">
    <source>
        <dbReference type="ARBA" id="ARBA00022714"/>
    </source>
</evidence>